<keyword evidence="4" id="KW-0472">Membrane</keyword>
<evidence type="ECO:0000256" key="2">
    <source>
        <dbReference type="ARBA" id="ARBA00022676"/>
    </source>
</evidence>
<dbReference type="InterPro" id="IPR002213">
    <property type="entry name" value="UDP_glucos_trans"/>
</dbReference>
<dbReference type="AlphaFoldDB" id="A0A921ZGU4"/>
<dbReference type="OrthoDB" id="5835829at2759"/>
<dbReference type="Pfam" id="PF00201">
    <property type="entry name" value="UDPGT"/>
    <property type="match status" value="1"/>
</dbReference>
<reference evidence="6" key="1">
    <citation type="journal article" date="2016" name="Insect Biochem. Mol. Biol.">
        <title>Multifaceted biological insights from a draft genome sequence of the tobacco hornworm moth, Manduca sexta.</title>
        <authorList>
            <person name="Kanost M.R."/>
            <person name="Arrese E.L."/>
            <person name="Cao X."/>
            <person name="Chen Y.R."/>
            <person name="Chellapilla S."/>
            <person name="Goldsmith M.R."/>
            <person name="Grosse-Wilde E."/>
            <person name="Heckel D.G."/>
            <person name="Herndon N."/>
            <person name="Jiang H."/>
            <person name="Papanicolaou A."/>
            <person name="Qu J."/>
            <person name="Soulages J.L."/>
            <person name="Vogel H."/>
            <person name="Walters J."/>
            <person name="Waterhouse R.M."/>
            <person name="Ahn S.J."/>
            <person name="Almeida F.C."/>
            <person name="An C."/>
            <person name="Aqrawi P."/>
            <person name="Bretschneider A."/>
            <person name="Bryant W.B."/>
            <person name="Bucks S."/>
            <person name="Chao H."/>
            <person name="Chevignon G."/>
            <person name="Christen J.M."/>
            <person name="Clarke D.F."/>
            <person name="Dittmer N.T."/>
            <person name="Ferguson L.C.F."/>
            <person name="Garavelou S."/>
            <person name="Gordon K.H.J."/>
            <person name="Gunaratna R.T."/>
            <person name="Han Y."/>
            <person name="Hauser F."/>
            <person name="He Y."/>
            <person name="Heidel-Fischer H."/>
            <person name="Hirsh A."/>
            <person name="Hu Y."/>
            <person name="Jiang H."/>
            <person name="Kalra D."/>
            <person name="Klinner C."/>
            <person name="Konig C."/>
            <person name="Kovar C."/>
            <person name="Kroll A.R."/>
            <person name="Kuwar S.S."/>
            <person name="Lee S.L."/>
            <person name="Lehman R."/>
            <person name="Li K."/>
            <person name="Li Z."/>
            <person name="Liang H."/>
            <person name="Lovelace S."/>
            <person name="Lu Z."/>
            <person name="Mansfield J.H."/>
            <person name="McCulloch K.J."/>
            <person name="Mathew T."/>
            <person name="Morton B."/>
            <person name="Muzny D.M."/>
            <person name="Neunemann D."/>
            <person name="Ongeri F."/>
            <person name="Pauchet Y."/>
            <person name="Pu L.L."/>
            <person name="Pyrousis I."/>
            <person name="Rao X.J."/>
            <person name="Redding A."/>
            <person name="Roesel C."/>
            <person name="Sanchez-Gracia A."/>
            <person name="Schaack S."/>
            <person name="Shukla A."/>
            <person name="Tetreau G."/>
            <person name="Wang Y."/>
            <person name="Xiong G.H."/>
            <person name="Traut W."/>
            <person name="Walsh T.K."/>
            <person name="Worley K.C."/>
            <person name="Wu D."/>
            <person name="Wu W."/>
            <person name="Wu Y.Q."/>
            <person name="Zhang X."/>
            <person name="Zou Z."/>
            <person name="Zucker H."/>
            <person name="Briscoe A.D."/>
            <person name="Burmester T."/>
            <person name="Clem R.J."/>
            <person name="Feyereisen R."/>
            <person name="Grimmelikhuijzen C.J.P."/>
            <person name="Hamodrakas S.J."/>
            <person name="Hansson B.S."/>
            <person name="Huguet E."/>
            <person name="Jermiin L.S."/>
            <person name="Lan Q."/>
            <person name="Lehman H.K."/>
            <person name="Lorenzen M."/>
            <person name="Merzendorfer H."/>
            <person name="Michalopoulos I."/>
            <person name="Morton D.B."/>
            <person name="Muthukrishnan S."/>
            <person name="Oakeshott J.G."/>
            <person name="Palmer W."/>
            <person name="Park Y."/>
            <person name="Passarelli A.L."/>
            <person name="Rozas J."/>
            <person name="Schwartz L.M."/>
            <person name="Smith W."/>
            <person name="Southgate A."/>
            <person name="Vilcinskas A."/>
            <person name="Vogt R."/>
            <person name="Wang P."/>
            <person name="Werren J."/>
            <person name="Yu X.Q."/>
            <person name="Zhou J.J."/>
            <person name="Brown S.J."/>
            <person name="Scherer S.E."/>
            <person name="Richards S."/>
            <person name="Blissard G.W."/>
        </authorList>
    </citation>
    <scope>NUCLEOTIDE SEQUENCE</scope>
</reference>
<dbReference type="CDD" id="cd03784">
    <property type="entry name" value="GT1_Gtf-like"/>
    <property type="match status" value="1"/>
</dbReference>
<dbReference type="PANTHER" id="PTHR48043:SF159">
    <property type="entry name" value="EG:EG0003.4 PROTEIN-RELATED"/>
    <property type="match status" value="1"/>
</dbReference>
<feature type="transmembrane region" description="Helical" evidence="4">
    <location>
        <begin position="478"/>
        <end position="497"/>
    </location>
</feature>
<dbReference type="EMBL" id="JH668541">
    <property type="protein sequence ID" value="KAG6457255.1"/>
    <property type="molecule type" value="Genomic_DNA"/>
</dbReference>
<comment type="similarity">
    <text evidence="1">Belongs to the UDP-glycosyltransferase family.</text>
</comment>
<evidence type="ECO:0000313" key="7">
    <source>
        <dbReference type="Proteomes" id="UP000791440"/>
    </source>
</evidence>
<reference evidence="6" key="2">
    <citation type="submission" date="2020-12" db="EMBL/GenBank/DDBJ databases">
        <authorList>
            <person name="Kanost M."/>
        </authorList>
    </citation>
    <scope>NUCLEOTIDE SEQUENCE</scope>
</reference>
<feature type="signal peptide" evidence="5">
    <location>
        <begin position="1"/>
        <end position="16"/>
    </location>
</feature>
<keyword evidence="4" id="KW-0812">Transmembrane</keyword>
<dbReference type="Proteomes" id="UP000791440">
    <property type="component" value="Unassembled WGS sequence"/>
</dbReference>
<accession>A0A921ZGU4</accession>
<keyword evidence="7" id="KW-1185">Reference proteome</keyword>
<comment type="caution">
    <text evidence="6">The sequence shown here is derived from an EMBL/GenBank/DDBJ whole genome shotgun (WGS) entry which is preliminary data.</text>
</comment>
<protein>
    <submittedName>
        <fullName evidence="6">UDP-glycosyltransferase</fullName>
    </submittedName>
</protein>
<proteinExistence type="inferred from homology"/>
<keyword evidence="3" id="KW-0808">Transferase</keyword>
<dbReference type="GO" id="GO:0008194">
    <property type="term" value="F:UDP-glycosyltransferase activity"/>
    <property type="evidence" value="ECO:0007669"/>
    <property type="project" value="InterPro"/>
</dbReference>
<organism evidence="6 7">
    <name type="scientific">Manduca sexta</name>
    <name type="common">Tobacco hawkmoth</name>
    <name type="synonym">Tobacco hornworm</name>
    <dbReference type="NCBI Taxonomy" id="7130"/>
    <lineage>
        <taxon>Eukaryota</taxon>
        <taxon>Metazoa</taxon>
        <taxon>Ecdysozoa</taxon>
        <taxon>Arthropoda</taxon>
        <taxon>Hexapoda</taxon>
        <taxon>Insecta</taxon>
        <taxon>Pterygota</taxon>
        <taxon>Neoptera</taxon>
        <taxon>Endopterygota</taxon>
        <taxon>Lepidoptera</taxon>
        <taxon>Glossata</taxon>
        <taxon>Ditrysia</taxon>
        <taxon>Bombycoidea</taxon>
        <taxon>Sphingidae</taxon>
        <taxon>Sphinginae</taxon>
        <taxon>Sphingini</taxon>
        <taxon>Manduca</taxon>
    </lineage>
</organism>
<keyword evidence="2" id="KW-0328">Glycosyltransferase</keyword>
<dbReference type="FunFam" id="3.40.50.2000:FF:000050">
    <property type="entry name" value="UDP-glucuronosyltransferase"/>
    <property type="match status" value="1"/>
</dbReference>
<keyword evidence="5" id="KW-0732">Signal</keyword>
<dbReference type="Gene3D" id="3.40.50.2000">
    <property type="entry name" value="Glycogen Phosphorylase B"/>
    <property type="match status" value="1"/>
</dbReference>
<evidence type="ECO:0000313" key="6">
    <source>
        <dbReference type="EMBL" id="KAG6457255.1"/>
    </source>
</evidence>
<dbReference type="InterPro" id="IPR050271">
    <property type="entry name" value="UDP-glycosyltransferase"/>
</dbReference>
<gene>
    <name evidence="6" type="ORF">O3G_MSEX010200</name>
</gene>
<evidence type="ECO:0000256" key="1">
    <source>
        <dbReference type="ARBA" id="ARBA00009995"/>
    </source>
</evidence>
<feature type="chain" id="PRO_5036987888" evidence="5">
    <location>
        <begin position="17"/>
        <end position="514"/>
    </location>
</feature>
<sequence>MLRIAWVLVLVVVCDGSRVLVVSPVPSRTHAVLTDSLVEILLNAGHEVTYVSNYSKLKSSERLICINISSVDHEDTDVVNSGTLSLMQDQPPYQLLEEGVEHAQRLLRHQLVQNLLLDTNVGYDAVVAEWYYSGLLAPLAALYECPLIWYSTLDPNWMTLQLVHGQTNPAYAVDFQARNVASPPYTITSRLQRLGRQIYMSARMFYTMHYVETPIYDELYRPLLKLHDRIPSDYESLVYNGSLLLVNSHPLVGQTLPLPANVKYVGGHHLEEPTKPLPQKLQAILDSAKHGVILFSLRSHARSQDLIHHVKYQLLQMFEQLEQTVIWTIDKKLDNLPENVFTFRWVPQTSILNHSNTILFINNGGLTSLIEATYYGVPVIGIPLVGDQFVNIDLAQARDRAIIVNYSEYLAYTLKSAINEILGNNSYRINAKAGAELFQNRIATPQQELLYYINLVISTKGASHLRSRALELSTVQRLYLDVVILLLLVLWFLSKVLKVIQVHMKAEDEDKKNN</sequence>
<name>A0A921ZGU4_MANSE</name>
<dbReference type="SUPFAM" id="SSF53756">
    <property type="entry name" value="UDP-Glycosyltransferase/glycogen phosphorylase"/>
    <property type="match status" value="1"/>
</dbReference>
<keyword evidence="4" id="KW-1133">Transmembrane helix</keyword>
<evidence type="ECO:0000256" key="3">
    <source>
        <dbReference type="ARBA" id="ARBA00022679"/>
    </source>
</evidence>
<evidence type="ECO:0000256" key="4">
    <source>
        <dbReference type="SAM" id="Phobius"/>
    </source>
</evidence>
<dbReference type="PANTHER" id="PTHR48043">
    <property type="entry name" value="EG:EG0003.4 PROTEIN-RELATED"/>
    <property type="match status" value="1"/>
</dbReference>
<evidence type="ECO:0000256" key="5">
    <source>
        <dbReference type="SAM" id="SignalP"/>
    </source>
</evidence>